<name>A0A4R6SKQ6_LABRH</name>
<keyword evidence="9" id="KW-1133">Transmembrane helix</keyword>
<keyword evidence="9" id="KW-0812">Transmembrane</keyword>
<accession>A0A4R6SKQ6</accession>
<evidence type="ECO:0000256" key="8">
    <source>
        <dbReference type="ARBA" id="ARBA00023012"/>
    </source>
</evidence>
<feature type="domain" description="Histidine kinase/HSP90-like ATPase" evidence="10">
    <location>
        <begin position="529"/>
        <end position="619"/>
    </location>
</feature>
<feature type="transmembrane region" description="Helical" evidence="9">
    <location>
        <begin position="83"/>
        <end position="100"/>
    </location>
</feature>
<dbReference type="InterPro" id="IPR003594">
    <property type="entry name" value="HATPase_dom"/>
</dbReference>
<keyword evidence="3" id="KW-0597">Phosphoprotein</keyword>
<evidence type="ECO:0000256" key="4">
    <source>
        <dbReference type="ARBA" id="ARBA00022679"/>
    </source>
</evidence>
<dbReference type="SUPFAM" id="SSF55874">
    <property type="entry name" value="ATPase domain of HSP90 chaperone/DNA topoisomerase II/histidine kinase"/>
    <property type="match status" value="1"/>
</dbReference>
<feature type="transmembrane region" description="Helical" evidence="9">
    <location>
        <begin position="287"/>
        <end position="309"/>
    </location>
</feature>
<dbReference type="EMBL" id="SNXZ01000001">
    <property type="protein sequence ID" value="TDQ04441.1"/>
    <property type="molecule type" value="Genomic_DNA"/>
</dbReference>
<evidence type="ECO:0000256" key="9">
    <source>
        <dbReference type="SAM" id="Phobius"/>
    </source>
</evidence>
<dbReference type="CDD" id="cd16917">
    <property type="entry name" value="HATPase_UhpB-NarQ-NarX-like"/>
    <property type="match status" value="1"/>
</dbReference>
<gene>
    <name evidence="12" type="ORF">EV186_101393</name>
</gene>
<dbReference type="Gene3D" id="3.30.565.10">
    <property type="entry name" value="Histidine kinase-like ATPase, C-terminal domain"/>
    <property type="match status" value="1"/>
</dbReference>
<protein>
    <recommendedName>
        <fullName evidence="2">histidine kinase</fullName>
        <ecNumber evidence="2">2.7.13.3</ecNumber>
    </recommendedName>
</protein>
<sequence length="623" mass="64957">MDGSVERADRAADRPGIYYPCLGRSADPAAPIDRGAARGRRIPWSTMDTTADVGTVRRWLAGLLALTFVFDFMAALADYGDHSLIGSWLSLPLAVCALAAGERPLLMALLGCGYELLASAAVMLAHVDLPYGPGIATFQVTEMAAGAALVGFVVWRLSIEAAIWTTLAVVLAAVGSLILRLGATDQFSNRQLAYSGLAGLVVLAVAVAVGAYLRRSTTTTDPERRAFARRQWPLAAALGLLMFVDFAAGTDAIVSGSLLSLSFLLPIIGAAVSAVAAYFGPKQPVRMALFAAGATVLGSWLMLPAAAVLHDYPRLLMPVTAIGAHMALVAYVVRYADRRQATLSVAALVVADALALVPSLPMNSRHGFFGDLRDYLMLGGLLLVMAAATGQYFRSRDRDRNQTVRAAVAGAQQAERMALARELHDVVAHHVTGIVVAAQAARLVADRDPSAAGKALARIEDSGVEALAAMRRLVASMRGAPPAGSSAAAEQATQDLRADLEAVVGSVTGPIVDLTVELPQELPQEVGRSVLRIVQESLTNVGKHARDARTVRVAVTTEQDEVSVSVVDDGSGAVGAPVGGSGGYGLIGMRERVDLLGGRFEAGAGAGGGWTVTARLPLGEGEK</sequence>
<feature type="transmembrane region" description="Helical" evidence="9">
    <location>
        <begin position="234"/>
        <end position="254"/>
    </location>
</feature>
<dbReference type="PANTHER" id="PTHR24421:SF10">
    <property type="entry name" value="NITRATE_NITRITE SENSOR PROTEIN NARQ"/>
    <property type="match status" value="1"/>
</dbReference>
<dbReference type="GO" id="GO:0046983">
    <property type="term" value="F:protein dimerization activity"/>
    <property type="evidence" value="ECO:0007669"/>
    <property type="project" value="InterPro"/>
</dbReference>
<evidence type="ECO:0000259" key="10">
    <source>
        <dbReference type="Pfam" id="PF02518"/>
    </source>
</evidence>
<dbReference type="PANTHER" id="PTHR24421">
    <property type="entry name" value="NITRATE/NITRITE SENSOR PROTEIN NARX-RELATED"/>
    <property type="match status" value="1"/>
</dbReference>
<feature type="transmembrane region" description="Helical" evidence="9">
    <location>
        <begin position="260"/>
        <end position="280"/>
    </location>
</feature>
<evidence type="ECO:0000256" key="7">
    <source>
        <dbReference type="ARBA" id="ARBA00022840"/>
    </source>
</evidence>
<dbReference type="Pfam" id="PF02518">
    <property type="entry name" value="HATPase_c"/>
    <property type="match status" value="1"/>
</dbReference>
<evidence type="ECO:0000259" key="11">
    <source>
        <dbReference type="Pfam" id="PF07730"/>
    </source>
</evidence>
<feature type="transmembrane region" description="Helical" evidence="9">
    <location>
        <begin position="105"/>
        <end position="125"/>
    </location>
</feature>
<feature type="transmembrane region" description="Helical" evidence="9">
    <location>
        <begin position="375"/>
        <end position="393"/>
    </location>
</feature>
<keyword evidence="6 12" id="KW-0418">Kinase</keyword>
<dbReference type="GO" id="GO:0016020">
    <property type="term" value="C:membrane"/>
    <property type="evidence" value="ECO:0007669"/>
    <property type="project" value="InterPro"/>
</dbReference>
<evidence type="ECO:0000256" key="5">
    <source>
        <dbReference type="ARBA" id="ARBA00022741"/>
    </source>
</evidence>
<evidence type="ECO:0000313" key="13">
    <source>
        <dbReference type="Proteomes" id="UP000295444"/>
    </source>
</evidence>
<dbReference type="GO" id="GO:0000155">
    <property type="term" value="F:phosphorelay sensor kinase activity"/>
    <property type="evidence" value="ECO:0007669"/>
    <property type="project" value="InterPro"/>
</dbReference>
<evidence type="ECO:0000256" key="3">
    <source>
        <dbReference type="ARBA" id="ARBA00022553"/>
    </source>
</evidence>
<dbReference type="InterPro" id="IPR050482">
    <property type="entry name" value="Sensor_HK_TwoCompSys"/>
</dbReference>
<feature type="transmembrane region" description="Helical" evidence="9">
    <location>
        <begin position="131"/>
        <end position="155"/>
    </location>
</feature>
<dbReference type="InterPro" id="IPR011712">
    <property type="entry name" value="Sig_transdc_His_kin_sub3_dim/P"/>
</dbReference>
<dbReference type="InterPro" id="IPR036890">
    <property type="entry name" value="HATPase_C_sf"/>
</dbReference>
<keyword evidence="5" id="KW-0547">Nucleotide-binding</keyword>
<dbReference type="Proteomes" id="UP000295444">
    <property type="component" value="Unassembled WGS sequence"/>
</dbReference>
<comment type="caution">
    <text evidence="12">The sequence shown here is derived from an EMBL/GenBank/DDBJ whole genome shotgun (WGS) entry which is preliminary data.</text>
</comment>
<keyword evidence="13" id="KW-1185">Reference proteome</keyword>
<reference evidence="12 13" key="1">
    <citation type="submission" date="2019-03" db="EMBL/GenBank/DDBJ databases">
        <title>Genomic Encyclopedia of Type Strains, Phase IV (KMG-IV): sequencing the most valuable type-strain genomes for metagenomic binning, comparative biology and taxonomic classification.</title>
        <authorList>
            <person name="Goeker M."/>
        </authorList>
    </citation>
    <scope>NUCLEOTIDE SEQUENCE [LARGE SCALE GENOMIC DNA]</scope>
    <source>
        <strain evidence="12 13">DSM 45361</strain>
    </source>
</reference>
<dbReference type="Pfam" id="PF07730">
    <property type="entry name" value="HisKA_3"/>
    <property type="match status" value="1"/>
</dbReference>
<dbReference type="Gene3D" id="1.20.5.1930">
    <property type="match status" value="1"/>
</dbReference>
<feature type="transmembrane region" description="Helical" evidence="9">
    <location>
        <begin position="162"/>
        <end position="181"/>
    </location>
</feature>
<evidence type="ECO:0000313" key="12">
    <source>
        <dbReference type="EMBL" id="TDQ04441.1"/>
    </source>
</evidence>
<keyword evidence="9" id="KW-0472">Membrane</keyword>
<evidence type="ECO:0000256" key="6">
    <source>
        <dbReference type="ARBA" id="ARBA00022777"/>
    </source>
</evidence>
<comment type="catalytic activity">
    <reaction evidence="1">
        <text>ATP + protein L-histidine = ADP + protein N-phospho-L-histidine.</text>
        <dbReference type="EC" id="2.7.13.3"/>
    </reaction>
</comment>
<feature type="transmembrane region" description="Helical" evidence="9">
    <location>
        <begin position="59"/>
        <end position="77"/>
    </location>
</feature>
<evidence type="ECO:0000256" key="2">
    <source>
        <dbReference type="ARBA" id="ARBA00012438"/>
    </source>
</evidence>
<keyword evidence="8" id="KW-0902">Two-component regulatory system</keyword>
<feature type="transmembrane region" description="Helical" evidence="9">
    <location>
        <begin position="315"/>
        <end position="333"/>
    </location>
</feature>
<proteinExistence type="predicted"/>
<keyword evidence="4" id="KW-0808">Transferase</keyword>
<feature type="transmembrane region" description="Helical" evidence="9">
    <location>
        <begin position="193"/>
        <end position="213"/>
    </location>
</feature>
<feature type="transmembrane region" description="Helical" evidence="9">
    <location>
        <begin position="345"/>
        <end position="363"/>
    </location>
</feature>
<keyword evidence="7" id="KW-0067">ATP-binding</keyword>
<dbReference type="AlphaFoldDB" id="A0A4R6SKQ6"/>
<feature type="domain" description="Signal transduction histidine kinase subgroup 3 dimerisation and phosphoacceptor" evidence="11">
    <location>
        <begin position="415"/>
        <end position="478"/>
    </location>
</feature>
<organism evidence="12 13">
    <name type="scientific">Labedaea rhizosphaerae</name>
    <dbReference type="NCBI Taxonomy" id="598644"/>
    <lineage>
        <taxon>Bacteria</taxon>
        <taxon>Bacillati</taxon>
        <taxon>Actinomycetota</taxon>
        <taxon>Actinomycetes</taxon>
        <taxon>Pseudonocardiales</taxon>
        <taxon>Pseudonocardiaceae</taxon>
        <taxon>Labedaea</taxon>
    </lineage>
</organism>
<evidence type="ECO:0000256" key="1">
    <source>
        <dbReference type="ARBA" id="ARBA00000085"/>
    </source>
</evidence>
<dbReference type="EC" id="2.7.13.3" evidence="2"/>
<dbReference type="GO" id="GO:0005524">
    <property type="term" value="F:ATP binding"/>
    <property type="evidence" value="ECO:0007669"/>
    <property type="project" value="UniProtKB-KW"/>
</dbReference>